<comment type="caution">
    <text evidence="1">The sequence shown here is derived from an EMBL/GenBank/DDBJ whole genome shotgun (WGS) entry which is preliminary data.</text>
</comment>
<reference evidence="1" key="1">
    <citation type="submission" date="2023-04" db="EMBL/GenBank/DDBJ databases">
        <title>Candida boidinii NBRC 1967.</title>
        <authorList>
            <person name="Ichikawa N."/>
            <person name="Sato H."/>
            <person name="Tonouchi N."/>
        </authorList>
    </citation>
    <scope>NUCLEOTIDE SEQUENCE</scope>
    <source>
        <strain evidence="1">NBRC 1967</strain>
    </source>
</reference>
<sequence length="140" mass="15373">MDIPTTSPPPIPTTNPPPIPTTNPPPIPTTNPPPIPTTNPPPIPTSNPPPIPTTNPPPIPGLRYTLKNRSSRLLSSTQEHYLKKQLVVIQLTREFNSLSPTYNDISGLRRFGPPFVSVDPRTASLRNSEGDLWDKTTNLF</sequence>
<gene>
    <name evidence="1" type="ORF">Cboi01_000629400</name>
</gene>
<proteinExistence type="predicted"/>
<evidence type="ECO:0000313" key="2">
    <source>
        <dbReference type="Proteomes" id="UP001165101"/>
    </source>
</evidence>
<protein>
    <submittedName>
        <fullName evidence="1">Unnamed protein product</fullName>
    </submittedName>
</protein>
<dbReference type="EMBL" id="BSXV01006066">
    <property type="protein sequence ID" value="GMF03294.1"/>
    <property type="molecule type" value="Genomic_DNA"/>
</dbReference>
<name>A0ACB5U9F4_CANBO</name>
<evidence type="ECO:0000313" key="1">
    <source>
        <dbReference type="EMBL" id="GMF03294.1"/>
    </source>
</evidence>
<keyword evidence="2" id="KW-1185">Reference proteome</keyword>
<organism evidence="1 2">
    <name type="scientific">Candida boidinii</name>
    <name type="common">Yeast</name>
    <dbReference type="NCBI Taxonomy" id="5477"/>
    <lineage>
        <taxon>Eukaryota</taxon>
        <taxon>Fungi</taxon>
        <taxon>Dikarya</taxon>
        <taxon>Ascomycota</taxon>
        <taxon>Saccharomycotina</taxon>
        <taxon>Pichiomycetes</taxon>
        <taxon>Pichiales</taxon>
        <taxon>Pichiaceae</taxon>
        <taxon>Ogataea</taxon>
        <taxon>Ogataea/Candida clade</taxon>
    </lineage>
</organism>
<accession>A0ACB5U9F4</accession>
<dbReference type="Proteomes" id="UP001165101">
    <property type="component" value="Unassembled WGS sequence"/>
</dbReference>